<dbReference type="EMBL" id="CYRY02026221">
    <property type="protein sequence ID" value="VCW98650.1"/>
    <property type="molecule type" value="Genomic_DNA"/>
</dbReference>
<name>A0A9X9LXB2_GULGU</name>
<organism evidence="1 2">
    <name type="scientific">Gulo gulo</name>
    <name type="common">Wolverine</name>
    <name type="synonym">Gluton</name>
    <dbReference type="NCBI Taxonomy" id="48420"/>
    <lineage>
        <taxon>Eukaryota</taxon>
        <taxon>Metazoa</taxon>
        <taxon>Chordata</taxon>
        <taxon>Craniata</taxon>
        <taxon>Vertebrata</taxon>
        <taxon>Euteleostomi</taxon>
        <taxon>Mammalia</taxon>
        <taxon>Eutheria</taxon>
        <taxon>Laurasiatheria</taxon>
        <taxon>Carnivora</taxon>
        <taxon>Caniformia</taxon>
        <taxon>Musteloidea</taxon>
        <taxon>Mustelidae</taxon>
        <taxon>Guloninae</taxon>
        <taxon>Gulo</taxon>
    </lineage>
</organism>
<protein>
    <submittedName>
        <fullName evidence="1">Uncharacterized protein</fullName>
    </submittedName>
</protein>
<comment type="caution">
    <text evidence="1">The sequence shown here is derived from an EMBL/GenBank/DDBJ whole genome shotgun (WGS) entry which is preliminary data.</text>
</comment>
<reference evidence="1 2" key="1">
    <citation type="submission" date="2018-10" db="EMBL/GenBank/DDBJ databases">
        <authorList>
            <person name="Ekblom R."/>
            <person name="Jareborg N."/>
        </authorList>
    </citation>
    <scope>NUCLEOTIDE SEQUENCE [LARGE SCALE GENOMIC DNA]</scope>
    <source>
        <tissue evidence="1">Muscle</tissue>
    </source>
</reference>
<keyword evidence="2" id="KW-1185">Reference proteome</keyword>
<evidence type="ECO:0000313" key="2">
    <source>
        <dbReference type="Proteomes" id="UP000269945"/>
    </source>
</evidence>
<dbReference type="Proteomes" id="UP000269945">
    <property type="component" value="Unassembled WGS sequence"/>
</dbReference>
<proteinExistence type="predicted"/>
<sequence length="108" mass="12264">METMQPKKAEDPEERWPCHVSDEVTECSMAQPVCGPEGQSYRGSRQHTLRVPRALAQGQQKAPEQHLPGPCGLTAEMHWGEGCCWDALRDRQYLSNRHQLLITLVPRT</sequence>
<dbReference type="AlphaFoldDB" id="A0A9X9LXB2"/>
<accession>A0A9X9LXB2</accession>
<gene>
    <name evidence="1" type="ORF">BN2614_LOCUS1</name>
</gene>
<evidence type="ECO:0000313" key="1">
    <source>
        <dbReference type="EMBL" id="VCW98650.1"/>
    </source>
</evidence>